<dbReference type="Proteomes" id="UP000095283">
    <property type="component" value="Unplaced"/>
</dbReference>
<feature type="region of interest" description="Disordered" evidence="2">
    <location>
        <begin position="920"/>
        <end position="966"/>
    </location>
</feature>
<dbReference type="PANTHER" id="PTHR12296">
    <property type="entry name" value="DENN DOMAIN-CONTAINING PROTEIN 4"/>
    <property type="match status" value="1"/>
</dbReference>
<evidence type="ECO:0000313" key="5">
    <source>
        <dbReference type="Proteomes" id="UP000095283"/>
    </source>
</evidence>
<accession>A0A1I7XS09</accession>
<evidence type="ECO:0000313" key="6">
    <source>
        <dbReference type="WBParaSite" id="Hba_20273"/>
    </source>
</evidence>
<dbReference type="GO" id="GO:0032483">
    <property type="term" value="P:regulation of Rab protein signal transduction"/>
    <property type="evidence" value="ECO:0007669"/>
    <property type="project" value="TreeGrafter"/>
</dbReference>
<dbReference type="Gene3D" id="2.100.10.50">
    <property type="match status" value="1"/>
</dbReference>
<dbReference type="SMART" id="SM00801">
    <property type="entry name" value="dDENN"/>
    <property type="match status" value="1"/>
</dbReference>
<dbReference type="Pfam" id="PF03455">
    <property type="entry name" value="dDENN"/>
    <property type="match status" value="1"/>
</dbReference>
<dbReference type="Pfam" id="PF03456">
    <property type="entry name" value="uDENN"/>
    <property type="match status" value="1"/>
</dbReference>
<dbReference type="InterPro" id="IPR051696">
    <property type="entry name" value="DENN_Domain_GEFs"/>
</dbReference>
<name>A0A1I7XS09_HETBA</name>
<feature type="domain" description="UDENN" evidence="3">
    <location>
        <begin position="202"/>
        <end position="561"/>
    </location>
</feature>
<dbReference type="WBParaSite" id="Hba_20273">
    <property type="protein sequence ID" value="Hba_20273"/>
    <property type="gene ID" value="Hba_20273"/>
</dbReference>
<evidence type="ECO:0000256" key="1">
    <source>
        <dbReference type="ARBA" id="ARBA00022658"/>
    </source>
</evidence>
<dbReference type="GO" id="GO:0005085">
    <property type="term" value="F:guanyl-nucleotide exchange factor activity"/>
    <property type="evidence" value="ECO:0007669"/>
    <property type="project" value="UniProtKB-KW"/>
</dbReference>
<evidence type="ECO:0000256" key="2">
    <source>
        <dbReference type="SAM" id="MobiDB-lite"/>
    </source>
</evidence>
<dbReference type="InterPro" id="IPR005112">
    <property type="entry name" value="dDENN_dom"/>
</dbReference>
<feature type="domain" description="MABP" evidence="4">
    <location>
        <begin position="36"/>
        <end position="210"/>
    </location>
</feature>
<protein>
    <submittedName>
        <fullName evidence="6">UDENN domain-containing protein</fullName>
    </submittedName>
</protein>
<dbReference type="PANTHER" id="PTHR12296:SF30">
    <property type="entry name" value="DENN DOMAIN-CONTAINING PROTEIN CRAG"/>
    <property type="match status" value="1"/>
</dbReference>
<evidence type="ECO:0000259" key="3">
    <source>
        <dbReference type="PROSITE" id="PS50211"/>
    </source>
</evidence>
<dbReference type="InterPro" id="IPR011990">
    <property type="entry name" value="TPR-like_helical_dom_sf"/>
</dbReference>
<dbReference type="InterPro" id="IPR037516">
    <property type="entry name" value="Tripartite_DENN"/>
</dbReference>
<organism evidence="5 6">
    <name type="scientific">Heterorhabditis bacteriophora</name>
    <name type="common">Entomopathogenic nematode worm</name>
    <dbReference type="NCBI Taxonomy" id="37862"/>
    <lineage>
        <taxon>Eukaryota</taxon>
        <taxon>Metazoa</taxon>
        <taxon>Ecdysozoa</taxon>
        <taxon>Nematoda</taxon>
        <taxon>Chromadorea</taxon>
        <taxon>Rhabditida</taxon>
        <taxon>Rhabditina</taxon>
        <taxon>Rhabditomorpha</taxon>
        <taxon>Strongyloidea</taxon>
        <taxon>Heterorhabditidae</taxon>
        <taxon>Heterorhabditis</taxon>
    </lineage>
</organism>
<feature type="region of interest" description="Disordered" evidence="2">
    <location>
        <begin position="310"/>
        <end position="333"/>
    </location>
</feature>
<feature type="compositionally biased region" description="Polar residues" evidence="2">
    <location>
        <begin position="948"/>
        <end position="966"/>
    </location>
</feature>
<keyword evidence="1" id="KW-0344">Guanine-nucleotide releasing factor</keyword>
<dbReference type="Gene3D" id="1.25.40.10">
    <property type="entry name" value="Tetratricopeptide repeat domain"/>
    <property type="match status" value="1"/>
</dbReference>
<dbReference type="SMART" id="SM00800">
    <property type="entry name" value="uDENN"/>
    <property type="match status" value="1"/>
</dbReference>
<sequence>MHVVFVHSMTSSRDDDRRLFEHFVIAGLNQDTPEQLSPSSQECGCRSSQPLAPITDICAPEGYEIIDTTQLGYPADLNHGSLRMPSVFLCFRRGYHKPPLLDIGVLDYGRGEKSMVDSNIVQTTPFGRPANVNNASQGIFLTYRRALPSSAPSQFVVTDICVILANKGEIPLHTYYKIPKNLNKVSLHNMEQSEKGMLGSDVYICYKKSQCSTKRLAYKPSVLDYFPRNSLSEGEDDFKLAQNIPMFCLPMGALIECWPVKCQPPDKSFSTFVLTDENGNKFYGAAVTFYEKYRGRLSEEQLENLELNVSGKDDEGGAVEDSSSNNDPADEMYEVSFPTPRRPHVVMQLGAESISFDSHDDSQLPLNGSTSFFILHYAWLMQSILGRCNMFSIIKNKNILMEYFPTYLFYITSEFKIVMNSLFLGRGLETFFITYVYHIHLSFSIFRLSKQGFDINTKKADFVPVDREMLIQKKRKELETEIQDAFLRFMTSLMRGYQSFLRPIKSAPASANATDTGNLFDLDGFLRSRDKSGMEFFKRFAETQSFIRFIEERSFVSDKNAYNAFFDDCIAKMDSADGQYEICLLETETSVHGSHPTVFIAAPEPIIDPSSGLEREFKYERFPRKLDQTLFQLDQLSMNLKSDDHRVPVQHEISRCAAVRTKPEVRSSLLAATNAVRTNVLQWSKTILFYSYSLWFMQLPSLLVIAPNKKKILRLAFHVLDRIERTEVFPLDQVCYRILIELCGECNEPSMAVRVLQVLIFQAMQRAGLEQNAVTYGIYHRAVLNAEWPTKARQRAMSAWTHLRIVLMAVVQFKSRVILEPRRTNASSDAQSVSDRGYYSDKTAEELKADEEEVKPQPYVISYHPLDNNRDSIADEQSESPLLSHAIDPLGALSSNLQTKAEQTSQSTMSPSRAKFLADHETAPFASETTPKVESKGSGKSSSWLRGITNSPLMKMIRSQTFGKTQ</sequence>
<proteinExistence type="predicted"/>
<evidence type="ECO:0000259" key="4">
    <source>
        <dbReference type="PROSITE" id="PS51498"/>
    </source>
</evidence>
<keyword evidence="5" id="KW-1185">Reference proteome</keyword>
<reference evidence="6" key="1">
    <citation type="submission" date="2016-11" db="UniProtKB">
        <authorList>
            <consortium name="WormBaseParasite"/>
        </authorList>
    </citation>
    <scope>IDENTIFICATION</scope>
</reference>
<dbReference type="PROSITE" id="PS50211">
    <property type="entry name" value="DENN"/>
    <property type="match status" value="1"/>
</dbReference>
<dbReference type="PROSITE" id="PS51498">
    <property type="entry name" value="MABP"/>
    <property type="match status" value="1"/>
</dbReference>
<dbReference type="GO" id="GO:0031410">
    <property type="term" value="C:cytoplasmic vesicle"/>
    <property type="evidence" value="ECO:0007669"/>
    <property type="project" value="TreeGrafter"/>
</dbReference>
<dbReference type="InterPro" id="IPR023341">
    <property type="entry name" value="MABP"/>
</dbReference>
<dbReference type="AlphaFoldDB" id="A0A1I7XS09"/>
<dbReference type="InterPro" id="IPR005113">
    <property type="entry name" value="uDENN_dom"/>
</dbReference>